<dbReference type="InterPro" id="IPR035897">
    <property type="entry name" value="Toll_tir_struct_dom_sf"/>
</dbReference>
<comment type="caution">
    <text evidence="3">The sequence shown here is derived from an EMBL/GenBank/DDBJ whole genome shotgun (WGS) entry which is preliminary data.</text>
</comment>
<proteinExistence type="predicted"/>
<dbReference type="PROSITE" id="PS51534">
    <property type="entry name" value="SEFIR"/>
    <property type="match status" value="1"/>
</dbReference>
<protein>
    <recommendedName>
        <fullName evidence="5">SEFIR domain-containing protein</fullName>
    </recommendedName>
</protein>
<evidence type="ECO:0000259" key="1">
    <source>
        <dbReference type="PROSITE" id="PS50104"/>
    </source>
</evidence>
<dbReference type="InterPro" id="IPR013568">
    <property type="entry name" value="SEFIR_dom"/>
</dbReference>
<dbReference type="SUPFAM" id="SSF52200">
    <property type="entry name" value="Toll/Interleukin receptor TIR domain"/>
    <property type="match status" value="1"/>
</dbReference>
<dbReference type="PROSITE" id="PS50104">
    <property type="entry name" value="TIR"/>
    <property type="match status" value="1"/>
</dbReference>
<dbReference type="EMBL" id="JAVDQI010000001">
    <property type="protein sequence ID" value="MDR6221775.1"/>
    <property type="molecule type" value="Genomic_DNA"/>
</dbReference>
<dbReference type="AlphaFoldDB" id="A0AA90TX89"/>
<dbReference type="Gene3D" id="3.40.50.10140">
    <property type="entry name" value="Toll/interleukin-1 receptor homology (TIR) domain"/>
    <property type="match status" value="1"/>
</dbReference>
<name>A0AA90TX89_9EURY</name>
<evidence type="ECO:0000259" key="2">
    <source>
        <dbReference type="PROSITE" id="PS51534"/>
    </source>
</evidence>
<dbReference type="RefSeq" id="WP_270096401.1">
    <property type="nucleotide sequence ID" value="NZ_JAQFFK010000003.1"/>
</dbReference>
<keyword evidence="4" id="KW-1185">Reference proteome</keyword>
<feature type="domain" description="SEFIR" evidence="2">
    <location>
        <begin position="148"/>
        <end position="279"/>
    </location>
</feature>
<dbReference type="Proteomes" id="UP001185015">
    <property type="component" value="Unassembled WGS sequence"/>
</dbReference>
<evidence type="ECO:0000313" key="4">
    <source>
        <dbReference type="Proteomes" id="UP001185015"/>
    </source>
</evidence>
<gene>
    <name evidence="3" type="ORF">J2750_000207</name>
</gene>
<sequence length="307" mass="35557">MTHNFDDKFWINIERLFLHVHSPIKFIELLKKYEIDYPLESYSGLFDLDTPTNRSFHTNENREFLQGKNYSFANFMGNVPHSNYLGLLTAILFDDQIIETKEDPFNYYSENVSEWYPNLIDSLVECNITIDDKKLVFNESIIEESTAAPSCFISYSWDDEEHRDWVLSLANKLRENGVDANLDRWVPEGGDLHHFMESSITNSDYVVLVLTPNYAKKANDRTGGVGYENAIITGEIDEHFKDIKYIPILKSGKFKSSAPAYLKTKKYISFKKLDEFDQKLDDLLRAIHGMPKHPRPPLGSNPYLSSE</sequence>
<organism evidence="3 4">
    <name type="scientific">Methanococcoides alaskense</name>
    <dbReference type="NCBI Taxonomy" id="325778"/>
    <lineage>
        <taxon>Archaea</taxon>
        <taxon>Methanobacteriati</taxon>
        <taxon>Methanobacteriota</taxon>
        <taxon>Stenosarchaea group</taxon>
        <taxon>Methanomicrobia</taxon>
        <taxon>Methanosarcinales</taxon>
        <taxon>Methanosarcinaceae</taxon>
        <taxon>Methanococcoides</taxon>
    </lineage>
</organism>
<reference evidence="3 4" key="1">
    <citation type="submission" date="2023-07" db="EMBL/GenBank/DDBJ databases">
        <title>Genomic Encyclopedia of Type Strains, Phase IV (KMG-IV): sequencing the most valuable type-strain genomes for metagenomic binning, comparative biology and taxonomic classification.</title>
        <authorList>
            <person name="Goeker M."/>
        </authorList>
    </citation>
    <scope>NUCLEOTIDE SEQUENCE [LARGE SCALE GENOMIC DNA]</scope>
    <source>
        <strain evidence="3 4">DSM 17273</strain>
    </source>
</reference>
<accession>A0AA90TX89</accession>
<dbReference type="InterPro" id="IPR000157">
    <property type="entry name" value="TIR_dom"/>
</dbReference>
<feature type="domain" description="TIR" evidence="1">
    <location>
        <begin position="147"/>
        <end position="284"/>
    </location>
</feature>
<dbReference type="GO" id="GO:0007165">
    <property type="term" value="P:signal transduction"/>
    <property type="evidence" value="ECO:0007669"/>
    <property type="project" value="InterPro"/>
</dbReference>
<evidence type="ECO:0008006" key="5">
    <source>
        <dbReference type="Google" id="ProtNLM"/>
    </source>
</evidence>
<dbReference type="Pfam" id="PF13676">
    <property type="entry name" value="TIR_2"/>
    <property type="match status" value="1"/>
</dbReference>
<evidence type="ECO:0000313" key="3">
    <source>
        <dbReference type="EMBL" id="MDR6221775.1"/>
    </source>
</evidence>